<dbReference type="EMBL" id="FOQH01000002">
    <property type="protein sequence ID" value="SFH76650.1"/>
    <property type="molecule type" value="Genomic_DNA"/>
</dbReference>
<name>A0A1I3CPZ5_9RHOB</name>
<dbReference type="Proteomes" id="UP000199377">
    <property type="component" value="Unassembled WGS sequence"/>
</dbReference>
<organism evidence="1 2">
    <name type="scientific">Albimonas pacifica</name>
    <dbReference type="NCBI Taxonomy" id="1114924"/>
    <lineage>
        <taxon>Bacteria</taxon>
        <taxon>Pseudomonadati</taxon>
        <taxon>Pseudomonadota</taxon>
        <taxon>Alphaproteobacteria</taxon>
        <taxon>Rhodobacterales</taxon>
        <taxon>Paracoccaceae</taxon>
        <taxon>Albimonas</taxon>
    </lineage>
</organism>
<sequence length="179" mass="19389">MSDPAVSWSRVRDRGMIGLRADLSVGVVRKALQKACGLPVPETRRLSVRDDRRLAWMSPDELLLVLPRAGTAPVLAAVAEAMEGRHHLAVDLSDARALFRIEGPGARETLAKGAPVDLSPAAFGLHDFRRSRLGQLAAAFGQVAEEPDAFEMVCFRSVAAHVERWLDVSCRPGSLPGVF</sequence>
<dbReference type="Gene3D" id="3.30.70.1520">
    <property type="entry name" value="Heterotetrameric sarcosine oxidase"/>
    <property type="match status" value="1"/>
</dbReference>
<dbReference type="InterPro" id="IPR027266">
    <property type="entry name" value="TrmE/GcvT-like"/>
</dbReference>
<reference evidence="1 2" key="1">
    <citation type="submission" date="2016-10" db="EMBL/GenBank/DDBJ databases">
        <authorList>
            <person name="de Groot N.N."/>
        </authorList>
    </citation>
    <scope>NUCLEOTIDE SEQUENCE [LARGE SCALE GENOMIC DNA]</scope>
    <source>
        <strain evidence="1 2">CGMCC 1.11030</strain>
    </source>
</reference>
<gene>
    <name evidence="1" type="ORF">SAMN05216258_102141</name>
</gene>
<protein>
    <submittedName>
        <fullName evidence="1">Sarcosine oxidase subunit gamma</fullName>
    </submittedName>
</protein>
<dbReference type="RefSeq" id="WP_092857975.1">
    <property type="nucleotide sequence ID" value="NZ_FOQH01000002.1"/>
</dbReference>
<dbReference type="AlphaFoldDB" id="A0A1I3CPZ5"/>
<dbReference type="InterPro" id="IPR007375">
    <property type="entry name" value="SoxG"/>
</dbReference>
<dbReference type="STRING" id="1114924.SAMN05216258_102141"/>
<dbReference type="Gene3D" id="3.30.1360.120">
    <property type="entry name" value="Probable tRNA modification gtpase trme, domain 1"/>
    <property type="match status" value="1"/>
</dbReference>
<evidence type="ECO:0000313" key="1">
    <source>
        <dbReference type="EMBL" id="SFH76650.1"/>
    </source>
</evidence>
<keyword evidence="2" id="KW-1185">Reference proteome</keyword>
<dbReference type="Pfam" id="PF04268">
    <property type="entry name" value="SoxG"/>
    <property type="match status" value="1"/>
</dbReference>
<dbReference type="SUPFAM" id="SSF103025">
    <property type="entry name" value="Folate-binding domain"/>
    <property type="match status" value="1"/>
</dbReference>
<evidence type="ECO:0000313" key="2">
    <source>
        <dbReference type="Proteomes" id="UP000199377"/>
    </source>
</evidence>
<proteinExistence type="predicted"/>
<accession>A0A1I3CPZ5</accession>
<dbReference type="OrthoDB" id="9814782at2"/>